<dbReference type="SUPFAM" id="SSF54292">
    <property type="entry name" value="2Fe-2S ferredoxin-like"/>
    <property type="match status" value="1"/>
</dbReference>
<name>A0A1I0QSF5_9EURY</name>
<dbReference type="GO" id="GO:0051537">
    <property type="term" value="F:2 iron, 2 sulfur cluster binding"/>
    <property type="evidence" value="ECO:0007669"/>
    <property type="project" value="UniProtKB-KW"/>
</dbReference>
<evidence type="ECO:0000256" key="3">
    <source>
        <dbReference type="ARBA" id="ARBA00022714"/>
    </source>
</evidence>
<evidence type="ECO:0000256" key="1">
    <source>
        <dbReference type="ARBA" id="ARBA00007874"/>
    </source>
</evidence>
<keyword evidence="12" id="KW-1185">Reference proteome</keyword>
<dbReference type="Proteomes" id="UP000183275">
    <property type="component" value="Unassembled WGS sequence"/>
</dbReference>
<keyword evidence="4" id="KW-0479">Metal-binding</keyword>
<comment type="similarity">
    <text evidence="1">Belongs to the 2Fe2S plant-type ferredoxin family.</text>
</comment>
<dbReference type="eggNOG" id="arCOG02844">
    <property type="taxonomic scope" value="Archaea"/>
</dbReference>
<sequence>MSLDLPNVRLGEDAEQRDGSDGTDGPVRTVEYLNYEVLDEHGWEIEDEDLFEKAADADLDDADHGTIEVRGRRYVLDAAEDQGFDWPFECRAASCANCAGIVYEGDLSMDMDLILTEDEVEERGIVLTCQAVPASDEVKLVYNAMHLEYLQDRVIGVREV</sequence>
<accession>A0A1I0QSF5</accession>
<dbReference type="PANTHER" id="PTHR43112:SF3">
    <property type="entry name" value="FERREDOXIN-2, CHLOROPLASTIC"/>
    <property type="match status" value="1"/>
</dbReference>
<dbReference type="CDD" id="cd00207">
    <property type="entry name" value="fer2"/>
    <property type="match status" value="1"/>
</dbReference>
<protein>
    <submittedName>
        <fullName evidence="11">Ferredoxin [2Fe-2S]</fullName>
    </submittedName>
</protein>
<dbReference type="AlphaFoldDB" id="A0A1I0QSF5"/>
<dbReference type="NCBIfam" id="NF041393">
    <property type="entry name" value="Frdxn_Halo"/>
    <property type="match status" value="1"/>
</dbReference>
<proteinExistence type="inferred from homology"/>
<keyword evidence="2" id="KW-0813">Transport</keyword>
<evidence type="ECO:0000256" key="5">
    <source>
        <dbReference type="ARBA" id="ARBA00022982"/>
    </source>
</evidence>
<evidence type="ECO:0000256" key="2">
    <source>
        <dbReference type="ARBA" id="ARBA00022448"/>
    </source>
</evidence>
<evidence type="ECO:0000256" key="6">
    <source>
        <dbReference type="ARBA" id="ARBA00023004"/>
    </source>
</evidence>
<dbReference type="InterPro" id="IPR006058">
    <property type="entry name" value="2Fe2S_fd_BS"/>
</dbReference>
<feature type="domain" description="2Fe-2S ferredoxin-type" evidence="10">
    <location>
        <begin position="55"/>
        <end position="146"/>
    </location>
</feature>
<dbReference type="Gene3D" id="3.10.20.30">
    <property type="match status" value="1"/>
</dbReference>
<organism evidence="11 12">
    <name type="scientific">Natrinema salifodinae</name>
    <dbReference type="NCBI Taxonomy" id="1202768"/>
    <lineage>
        <taxon>Archaea</taxon>
        <taxon>Methanobacteriati</taxon>
        <taxon>Methanobacteriota</taxon>
        <taxon>Stenosarchaea group</taxon>
        <taxon>Halobacteria</taxon>
        <taxon>Halobacteriales</taxon>
        <taxon>Natrialbaceae</taxon>
        <taxon>Natrinema</taxon>
    </lineage>
</organism>
<feature type="region of interest" description="Disordered" evidence="9">
    <location>
        <begin position="1"/>
        <end position="26"/>
    </location>
</feature>
<dbReference type="OrthoDB" id="322863at2157"/>
<dbReference type="GO" id="GO:0046872">
    <property type="term" value="F:metal ion binding"/>
    <property type="evidence" value="ECO:0007669"/>
    <property type="project" value="UniProtKB-KW"/>
</dbReference>
<dbReference type="PANTHER" id="PTHR43112">
    <property type="entry name" value="FERREDOXIN"/>
    <property type="match status" value="1"/>
</dbReference>
<reference evidence="12" key="1">
    <citation type="submission" date="2016-10" db="EMBL/GenBank/DDBJ databases">
        <authorList>
            <person name="Varghese N."/>
        </authorList>
    </citation>
    <scope>NUCLEOTIDE SEQUENCE [LARGE SCALE GENOMIC DNA]</scope>
    <source>
        <strain evidence="12">CGMCC 1.12284</strain>
    </source>
</reference>
<keyword evidence="7" id="KW-0411">Iron-sulfur</keyword>
<dbReference type="STRING" id="1202768.SAMN05216285_3867"/>
<dbReference type="InterPro" id="IPR036010">
    <property type="entry name" value="2Fe-2S_ferredoxin-like_sf"/>
</dbReference>
<keyword evidence="3" id="KW-0001">2Fe-2S</keyword>
<evidence type="ECO:0000313" key="12">
    <source>
        <dbReference type="Proteomes" id="UP000183275"/>
    </source>
</evidence>
<dbReference type="EMBL" id="FOIS01000005">
    <property type="protein sequence ID" value="SEW30543.1"/>
    <property type="molecule type" value="Genomic_DNA"/>
</dbReference>
<comment type="cofactor">
    <cofactor evidence="8">
        <name>[2Fe-2S] cluster</name>
        <dbReference type="ChEBI" id="CHEBI:190135"/>
    </cofactor>
</comment>
<keyword evidence="5" id="KW-0249">Electron transport</keyword>
<dbReference type="PROSITE" id="PS00197">
    <property type="entry name" value="2FE2S_FER_1"/>
    <property type="match status" value="1"/>
</dbReference>
<evidence type="ECO:0000313" key="11">
    <source>
        <dbReference type="EMBL" id="SEW30543.1"/>
    </source>
</evidence>
<keyword evidence="6" id="KW-0408">Iron</keyword>
<gene>
    <name evidence="11" type="ORF">SAMN05216285_3867</name>
</gene>
<dbReference type="PROSITE" id="PS51085">
    <property type="entry name" value="2FE2S_FER_2"/>
    <property type="match status" value="1"/>
</dbReference>
<dbReference type="InterPro" id="IPR001041">
    <property type="entry name" value="2Fe-2S_ferredoxin-type"/>
</dbReference>
<evidence type="ECO:0000256" key="9">
    <source>
        <dbReference type="SAM" id="MobiDB-lite"/>
    </source>
</evidence>
<evidence type="ECO:0000256" key="4">
    <source>
        <dbReference type="ARBA" id="ARBA00022723"/>
    </source>
</evidence>
<dbReference type="InterPro" id="IPR053441">
    <property type="entry name" value="2Fe2S_Ferredoxin"/>
</dbReference>
<feature type="compositionally biased region" description="Basic and acidic residues" evidence="9">
    <location>
        <begin position="10"/>
        <end position="20"/>
    </location>
</feature>
<evidence type="ECO:0000259" key="10">
    <source>
        <dbReference type="PROSITE" id="PS51085"/>
    </source>
</evidence>
<evidence type="ECO:0000256" key="8">
    <source>
        <dbReference type="ARBA" id="ARBA00034078"/>
    </source>
</evidence>
<dbReference type="Pfam" id="PF00111">
    <property type="entry name" value="Fer2"/>
    <property type="match status" value="1"/>
</dbReference>
<evidence type="ECO:0000256" key="7">
    <source>
        <dbReference type="ARBA" id="ARBA00023014"/>
    </source>
</evidence>
<dbReference type="InterPro" id="IPR012675">
    <property type="entry name" value="Beta-grasp_dom_sf"/>
</dbReference>
<dbReference type="RefSeq" id="WP_081985422.1">
    <property type="nucleotide sequence ID" value="NZ_FOIS01000005.1"/>
</dbReference>